<evidence type="ECO:0000256" key="7">
    <source>
        <dbReference type="ARBA" id="ARBA00022989"/>
    </source>
</evidence>
<dbReference type="PRINTS" id="PR01490">
    <property type="entry name" value="RTXTOXIND"/>
</dbReference>
<dbReference type="PANTHER" id="PTHR30386">
    <property type="entry name" value="MEMBRANE FUSION SUBUNIT OF EMRAB-TOLC MULTIDRUG EFFLUX PUMP"/>
    <property type="match status" value="1"/>
</dbReference>
<name>A0AA37TA76_9GAMM</name>
<evidence type="ECO:0000259" key="12">
    <source>
        <dbReference type="Pfam" id="PF26002"/>
    </source>
</evidence>
<keyword evidence="5 9" id="KW-0997">Cell inner membrane</keyword>
<dbReference type="GO" id="GO:0009306">
    <property type="term" value="P:protein secretion"/>
    <property type="evidence" value="ECO:0007669"/>
    <property type="project" value="InterPro"/>
</dbReference>
<keyword evidence="8 9" id="KW-0472">Membrane</keyword>
<keyword evidence="3 9" id="KW-0813">Transport</keyword>
<dbReference type="SUPFAM" id="SSF111369">
    <property type="entry name" value="HlyD-like secretion proteins"/>
    <property type="match status" value="1"/>
</dbReference>
<dbReference type="Gene3D" id="2.40.30.170">
    <property type="match status" value="1"/>
</dbReference>
<comment type="caution">
    <text evidence="13">The sequence shown here is derived from an EMBL/GenBank/DDBJ whole genome shotgun (WGS) entry which is preliminary data.</text>
</comment>
<comment type="similarity">
    <text evidence="2 9">Belongs to the membrane fusion protein (MFP) (TC 8.A.1) family.</text>
</comment>
<evidence type="ECO:0000256" key="6">
    <source>
        <dbReference type="ARBA" id="ARBA00022692"/>
    </source>
</evidence>
<reference evidence="13 14" key="1">
    <citation type="journal article" date="2014" name="Int. J. Syst. Evol. Microbiol.">
        <title>Complete genome sequence of Corynebacterium casei LMG S-19264T (=DSM 44701T), isolated from a smear-ripened cheese.</title>
        <authorList>
            <consortium name="US DOE Joint Genome Institute (JGI-PGF)"/>
            <person name="Walter F."/>
            <person name="Albersmeier A."/>
            <person name="Kalinowski J."/>
            <person name="Ruckert C."/>
        </authorList>
    </citation>
    <scope>NUCLEOTIDE SEQUENCE [LARGE SCALE GENOMIC DNA]</scope>
    <source>
        <strain evidence="13 14">NBRC 110095</strain>
    </source>
</reference>
<feature type="transmembrane region" description="Helical" evidence="9">
    <location>
        <begin position="54"/>
        <end position="72"/>
    </location>
</feature>
<accession>A0AA37TA76</accession>
<evidence type="ECO:0000256" key="1">
    <source>
        <dbReference type="ARBA" id="ARBA00004377"/>
    </source>
</evidence>
<evidence type="ECO:0000313" key="13">
    <source>
        <dbReference type="EMBL" id="GLS27688.1"/>
    </source>
</evidence>
<dbReference type="Proteomes" id="UP001156870">
    <property type="component" value="Unassembled WGS sequence"/>
</dbReference>
<dbReference type="Gene3D" id="2.40.50.100">
    <property type="match status" value="1"/>
</dbReference>
<evidence type="ECO:0000313" key="14">
    <source>
        <dbReference type="Proteomes" id="UP001156870"/>
    </source>
</evidence>
<evidence type="ECO:0000256" key="9">
    <source>
        <dbReference type="RuleBase" id="RU365093"/>
    </source>
</evidence>
<feature type="coiled-coil region" evidence="10">
    <location>
        <begin position="248"/>
        <end position="311"/>
    </location>
</feature>
<dbReference type="EMBL" id="BSPD01000087">
    <property type="protein sequence ID" value="GLS27688.1"/>
    <property type="molecule type" value="Genomic_DNA"/>
</dbReference>
<dbReference type="PROSITE" id="PS00543">
    <property type="entry name" value="HLYD_FAMILY"/>
    <property type="match status" value="1"/>
</dbReference>
<keyword evidence="4 9" id="KW-1003">Cell membrane</keyword>
<feature type="domain" description="Multidrug resistance protein MdtA-like barrel-sandwich hybrid" evidence="11">
    <location>
        <begin position="96"/>
        <end position="347"/>
    </location>
</feature>
<dbReference type="InterPro" id="IPR006144">
    <property type="entry name" value="Secretion_HlyD_CS"/>
</dbReference>
<dbReference type="InterPro" id="IPR058625">
    <property type="entry name" value="MdtA-like_BSH"/>
</dbReference>
<dbReference type="InterPro" id="IPR050739">
    <property type="entry name" value="MFP"/>
</dbReference>
<dbReference type="AlphaFoldDB" id="A0AA37TA76"/>
<proteinExistence type="inferred from homology"/>
<dbReference type="InterPro" id="IPR058982">
    <property type="entry name" value="Beta-barrel_AprE"/>
</dbReference>
<evidence type="ECO:0000256" key="8">
    <source>
        <dbReference type="ARBA" id="ARBA00023136"/>
    </source>
</evidence>
<evidence type="ECO:0000259" key="11">
    <source>
        <dbReference type="Pfam" id="PF25917"/>
    </source>
</evidence>
<evidence type="ECO:0000256" key="3">
    <source>
        <dbReference type="ARBA" id="ARBA00022448"/>
    </source>
</evidence>
<dbReference type="Pfam" id="PF26002">
    <property type="entry name" value="Beta-barrel_AprE"/>
    <property type="match status" value="1"/>
</dbReference>
<keyword evidence="7 9" id="KW-1133">Transmembrane helix</keyword>
<feature type="domain" description="AprE-like beta-barrel" evidence="12">
    <location>
        <begin position="354"/>
        <end position="442"/>
    </location>
</feature>
<gene>
    <name evidence="13" type="primary">hlyD</name>
    <name evidence="13" type="ORF">GCM10007877_34070</name>
</gene>
<protein>
    <recommendedName>
        <fullName evidence="9">Membrane fusion protein (MFP) family protein</fullName>
    </recommendedName>
</protein>
<evidence type="ECO:0000256" key="10">
    <source>
        <dbReference type="SAM" id="Coils"/>
    </source>
</evidence>
<dbReference type="RefSeq" id="WP_232593432.1">
    <property type="nucleotide sequence ID" value="NZ_BSPD01000087.1"/>
</dbReference>
<dbReference type="GO" id="GO:0005886">
    <property type="term" value="C:plasma membrane"/>
    <property type="evidence" value="ECO:0007669"/>
    <property type="project" value="UniProtKB-SubCell"/>
</dbReference>
<sequence>MFLNGVIKHFRVFKQALQRQLNEVRGPTRNHLELEFLPAYLEVLERPPSRVGRFLGVAIMLLCCGALLWSIYGKLDVISSAPGRIVVGHYSKTVQAAEAGVVTKIAAWNGQTVRAGDVLIELNPTSAEADTKRLQWQSDVTALSVARLEALLQSDPMASFMVPNGVDEELVQQAKAYLQGEWLAFVTSREALKSQLDQNATEQATSKTLIEQTHVLLATVEARYESIVPLAQKGNFSKVELLRSKQEVLEHKQNLTEQKARLDVLIQQEATLKADLQKQAAQWRQNTLNRLEENRARWVDLRQELVKAEETAKLQTVLAPVDGVVQQLEVHTIGAVVSPGTALMMIVPDTRNLEAEVNILNKDVGFIRAGQKVEVKVESFPYTKYGTVRGEVLHVSRDSIEDEQLGLIYPARVSLDTLEFMTEGETAELSAGMLITAEIKTGNRRVIDYLLSPLQEYQSEALRER</sequence>
<dbReference type="InterPro" id="IPR010129">
    <property type="entry name" value="T1SS_HlyD"/>
</dbReference>
<comment type="subcellular location">
    <subcellularLocation>
        <location evidence="1 9">Cell inner membrane</location>
        <topology evidence="1 9">Single-pass membrane protein</topology>
    </subcellularLocation>
</comment>
<keyword evidence="10" id="KW-0175">Coiled coil</keyword>
<evidence type="ECO:0000256" key="4">
    <source>
        <dbReference type="ARBA" id="ARBA00022475"/>
    </source>
</evidence>
<dbReference type="NCBIfam" id="TIGR01843">
    <property type="entry name" value="type_I_hlyD"/>
    <property type="match status" value="1"/>
</dbReference>
<organism evidence="13 14">
    <name type="scientific">Marinibactrum halimedae</name>
    <dbReference type="NCBI Taxonomy" id="1444977"/>
    <lineage>
        <taxon>Bacteria</taxon>
        <taxon>Pseudomonadati</taxon>
        <taxon>Pseudomonadota</taxon>
        <taxon>Gammaproteobacteria</taxon>
        <taxon>Cellvibrionales</taxon>
        <taxon>Cellvibrionaceae</taxon>
        <taxon>Marinibactrum</taxon>
    </lineage>
</organism>
<keyword evidence="14" id="KW-1185">Reference proteome</keyword>
<keyword evidence="6 9" id="KW-0812">Transmembrane</keyword>
<evidence type="ECO:0000256" key="2">
    <source>
        <dbReference type="ARBA" id="ARBA00009477"/>
    </source>
</evidence>
<dbReference type="Pfam" id="PF25917">
    <property type="entry name" value="BSH_RND"/>
    <property type="match status" value="1"/>
</dbReference>
<evidence type="ECO:0000256" key="5">
    <source>
        <dbReference type="ARBA" id="ARBA00022519"/>
    </source>
</evidence>
<dbReference type="PANTHER" id="PTHR30386:SF27">
    <property type="entry name" value="MEMBRANE FUSION PROTEIN (MFP) FAMILY PROTEIN"/>
    <property type="match status" value="1"/>
</dbReference>